<dbReference type="EMBL" id="JABEBT010000031">
    <property type="protein sequence ID" value="KAF7636324.1"/>
    <property type="molecule type" value="Genomic_DNA"/>
</dbReference>
<proteinExistence type="predicted"/>
<dbReference type="AlphaFoldDB" id="A0A8S9ZSX3"/>
<accession>A0A8S9ZSX3</accession>
<feature type="non-terminal residue" evidence="1">
    <location>
        <position position="267"/>
    </location>
</feature>
<dbReference type="OrthoDB" id="18845at2759"/>
<keyword evidence="2" id="KW-1185">Reference proteome</keyword>
<dbReference type="Gene3D" id="3.40.50.1820">
    <property type="entry name" value="alpha/beta hydrolase"/>
    <property type="match status" value="1"/>
</dbReference>
<sequence>MYIPKPFCLSLNKNLLFFKNKLSEIKTITTTTTNLTKTTLTMEDTGDIREIYIEPEGLSALLGIPSGARSIVIFAHGSGSGRLSPRNNYVAAELRRAGMATLLLDLLRPEEETNRQNVFDIPLLASRLNRASEWVHSNIETATFTQGYFGASTGAGAALMAVASSKPNIPIKAVVSRGGRPDLAIPVLDKVKIPTLMLVGSLDVPVIGMNESALEALVNCKEKKLIIVKGATHLFEEAGTLDEVVQHAKNWFLKHLIRTDNREKYIK</sequence>
<dbReference type="SUPFAM" id="SSF53474">
    <property type="entry name" value="alpha/beta-Hydrolases"/>
    <property type="match status" value="1"/>
</dbReference>
<organism evidence="1 2">
    <name type="scientific">Meloidogyne graminicola</name>
    <dbReference type="NCBI Taxonomy" id="189291"/>
    <lineage>
        <taxon>Eukaryota</taxon>
        <taxon>Metazoa</taxon>
        <taxon>Ecdysozoa</taxon>
        <taxon>Nematoda</taxon>
        <taxon>Chromadorea</taxon>
        <taxon>Rhabditida</taxon>
        <taxon>Tylenchina</taxon>
        <taxon>Tylenchomorpha</taxon>
        <taxon>Tylenchoidea</taxon>
        <taxon>Meloidogynidae</taxon>
        <taxon>Meloidogyninae</taxon>
        <taxon>Meloidogyne</taxon>
    </lineage>
</organism>
<protein>
    <submittedName>
        <fullName evidence="1">Uncharacterized protein</fullName>
    </submittedName>
</protein>
<dbReference type="Proteomes" id="UP000605970">
    <property type="component" value="Unassembled WGS sequence"/>
</dbReference>
<name>A0A8S9ZSX3_9BILA</name>
<comment type="caution">
    <text evidence="1">The sequence shown here is derived from an EMBL/GenBank/DDBJ whole genome shotgun (WGS) entry which is preliminary data.</text>
</comment>
<dbReference type="InterPro" id="IPR029058">
    <property type="entry name" value="AB_hydrolase_fold"/>
</dbReference>
<gene>
    <name evidence="1" type="ORF">Mgra_00004310</name>
</gene>
<reference evidence="1" key="1">
    <citation type="journal article" date="2020" name="Ecol. Evol.">
        <title>Genome structure and content of the rice root-knot nematode (Meloidogyne graminicola).</title>
        <authorList>
            <person name="Phan N.T."/>
            <person name="Danchin E.G.J."/>
            <person name="Klopp C."/>
            <person name="Perfus-Barbeoch L."/>
            <person name="Kozlowski D.K."/>
            <person name="Koutsovoulos G.D."/>
            <person name="Lopez-Roques C."/>
            <person name="Bouchez O."/>
            <person name="Zahm M."/>
            <person name="Besnard G."/>
            <person name="Bellafiore S."/>
        </authorList>
    </citation>
    <scope>NUCLEOTIDE SEQUENCE</scope>
    <source>
        <strain evidence="1">VN-18</strain>
    </source>
</reference>
<evidence type="ECO:0000313" key="2">
    <source>
        <dbReference type="Proteomes" id="UP000605970"/>
    </source>
</evidence>
<evidence type="ECO:0000313" key="1">
    <source>
        <dbReference type="EMBL" id="KAF7636324.1"/>
    </source>
</evidence>